<organism evidence="14">
    <name type="scientific">uncultured Thermoleophilia bacterium</name>
    <dbReference type="NCBI Taxonomy" id="1497501"/>
    <lineage>
        <taxon>Bacteria</taxon>
        <taxon>Bacillati</taxon>
        <taxon>Actinomycetota</taxon>
        <taxon>Thermoleophilia</taxon>
        <taxon>environmental samples</taxon>
    </lineage>
</organism>
<evidence type="ECO:0000259" key="13">
    <source>
        <dbReference type="Pfam" id="PF23539"/>
    </source>
</evidence>
<dbReference type="GO" id="GO:0046983">
    <property type="term" value="F:protein dimerization activity"/>
    <property type="evidence" value="ECO:0007669"/>
    <property type="project" value="InterPro"/>
</dbReference>
<feature type="non-terminal residue" evidence="14">
    <location>
        <position position="1"/>
    </location>
</feature>
<keyword evidence="4" id="KW-0808">Transferase</keyword>
<name>A0A6J4TL57_9ACTN</name>
<evidence type="ECO:0000256" key="6">
    <source>
        <dbReference type="ARBA" id="ARBA00022777"/>
    </source>
</evidence>
<evidence type="ECO:0000259" key="12">
    <source>
        <dbReference type="Pfam" id="PF07730"/>
    </source>
</evidence>
<dbReference type="GO" id="GO:0005524">
    <property type="term" value="F:ATP binding"/>
    <property type="evidence" value="ECO:0007669"/>
    <property type="project" value="UniProtKB-KW"/>
</dbReference>
<feature type="coiled-coil region" evidence="9">
    <location>
        <begin position="109"/>
        <end position="141"/>
    </location>
</feature>
<dbReference type="Pfam" id="PF23539">
    <property type="entry name" value="DUF7134"/>
    <property type="match status" value="1"/>
</dbReference>
<dbReference type="Gene3D" id="1.20.5.1930">
    <property type="match status" value="1"/>
</dbReference>
<proteinExistence type="predicted"/>
<comment type="catalytic activity">
    <reaction evidence="1">
        <text>ATP + protein L-histidine = ADP + protein N-phospho-L-histidine.</text>
        <dbReference type="EC" id="2.7.13.3"/>
    </reaction>
</comment>
<feature type="transmembrane region" description="Helical" evidence="10">
    <location>
        <begin position="54"/>
        <end position="75"/>
    </location>
</feature>
<evidence type="ECO:0000259" key="11">
    <source>
        <dbReference type="Pfam" id="PF02518"/>
    </source>
</evidence>
<keyword evidence="6 14" id="KW-0418">Kinase</keyword>
<keyword evidence="3" id="KW-0597">Phosphoprotein</keyword>
<sequence>ATVPLLWRRSAPQLALVAIVAGVFACLATITPYDVVVLPLLVSAYSVAVTGDRLRSALTAVVVVATTAGAVAPYLDEGADWSDGLFNAVALVLAVVTGEAVRARRAVRLATLAREAERERNQRAEALRMVAEERLRIAQEVHDVVAHAMVAINVQAGMAAHVLDRSPERTRAALRAIKDASSVALTDLAGTLGALRDHGDAVPFRPTGSLSGLEELAAPLRGAGIDVEVAVKGPEDLVPAAIGAAAYRIVQEATTNILRHAGARRASITVEVTDDAVDLAVEDDGAALAPVGGPVDAGTGNGLRGMTERAATLGGRLDAGRRPDGGWRVHAVLPR</sequence>
<gene>
    <name evidence="14" type="ORF">AVDCRST_MAG79-458</name>
</gene>
<feature type="domain" description="Signal transduction histidine kinase subgroup 3 dimerisation and phosphoacceptor" evidence="12">
    <location>
        <begin position="133"/>
        <end position="198"/>
    </location>
</feature>
<feature type="domain" description="DUF7134" evidence="13">
    <location>
        <begin position="2"/>
        <end position="105"/>
    </location>
</feature>
<evidence type="ECO:0000256" key="7">
    <source>
        <dbReference type="ARBA" id="ARBA00022840"/>
    </source>
</evidence>
<keyword evidence="5" id="KW-0547">Nucleotide-binding</keyword>
<keyword evidence="9" id="KW-0175">Coiled coil</keyword>
<evidence type="ECO:0000256" key="10">
    <source>
        <dbReference type="SAM" id="Phobius"/>
    </source>
</evidence>
<dbReference type="PANTHER" id="PTHR24421">
    <property type="entry name" value="NITRATE/NITRITE SENSOR PROTEIN NARX-RELATED"/>
    <property type="match status" value="1"/>
</dbReference>
<dbReference type="InterPro" id="IPR011712">
    <property type="entry name" value="Sig_transdc_His_kin_sub3_dim/P"/>
</dbReference>
<dbReference type="AlphaFoldDB" id="A0A6J4TL57"/>
<protein>
    <recommendedName>
        <fullName evidence="2">histidine kinase</fullName>
        <ecNumber evidence="2">2.7.13.3</ecNumber>
    </recommendedName>
</protein>
<evidence type="ECO:0000256" key="9">
    <source>
        <dbReference type="SAM" id="Coils"/>
    </source>
</evidence>
<dbReference type="CDD" id="cd16917">
    <property type="entry name" value="HATPase_UhpB-NarQ-NarX-like"/>
    <property type="match status" value="1"/>
</dbReference>
<feature type="transmembrane region" description="Helical" evidence="10">
    <location>
        <begin position="81"/>
        <end position="101"/>
    </location>
</feature>
<evidence type="ECO:0000256" key="5">
    <source>
        <dbReference type="ARBA" id="ARBA00022741"/>
    </source>
</evidence>
<reference evidence="14" key="1">
    <citation type="submission" date="2020-02" db="EMBL/GenBank/DDBJ databases">
        <authorList>
            <person name="Meier V. D."/>
        </authorList>
    </citation>
    <scope>NUCLEOTIDE SEQUENCE</scope>
    <source>
        <strain evidence="14">AVDCRST_MAG79</strain>
    </source>
</reference>
<dbReference type="PANTHER" id="PTHR24421:SF10">
    <property type="entry name" value="NITRATE_NITRITE SENSOR PROTEIN NARQ"/>
    <property type="match status" value="1"/>
</dbReference>
<accession>A0A6J4TL57</accession>
<feature type="domain" description="Histidine kinase/HSP90-like ATPase" evidence="11">
    <location>
        <begin position="246"/>
        <end position="334"/>
    </location>
</feature>
<keyword evidence="7" id="KW-0067">ATP-binding</keyword>
<dbReference type="InterPro" id="IPR050482">
    <property type="entry name" value="Sensor_HK_TwoCompSys"/>
</dbReference>
<keyword evidence="10" id="KW-1133">Transmembrane helix</keyword>
<evidence type="ECO:0000256" key="1">
    <source>
        <dbReference type="ARBA" id="ARBA00000085"/>
    </source>
</evidence>
<keyword evidence="10" id="KW-0812">Transmembrane</keyword>
<evidence type="ECO:0000256" key="2">
    <source>
        <dbReference type="ARBA" id="ARBA00012438"/>
    </source>
</evidence>
<dbReference type="GO" id="GO:0000155">
    <property type="term" value="F:phosphorelay sensor kinase activity"/>
    <property type="evidence" value="ECO:0007669"/>
    <property type="project" value="InterPro"/>
</dbReference>
<keyword evidence="8" id="KW-0902">Two-component regulatory system</keyword>
<dbReference type="InterPro" id="IPR003594">
    <property type="entry name" value="HATPase_dom"/>
</dbReference>
<dbReference type="Pfam" id="PF02518">
    <property type="entry name" value="HATPase_c"/>
    <property type="match status" value="1"/>
</dbReference>
<evidence type="ECO:0000313" key="14">
    <source>
        <dbReference type="EMBL" id="CAA9525327.1"/>
    </source>
</evidence>
<feature type="transmembrane region" description="Helical" evidence="10">
    <location>
        <begin position="14"/>
        <end position="42"/>
    </location>
</feature>
<evidence type="ECO:0000256" key="4">
    <source>
        <dbReference type="ARBA" id="ARBA00022679"/>
    </source>
</evidence>
<dbReference type="GO" id="GO:0016020">
    <property type="term" value="C:membrane"/>
    <property type="evidence" value="ECO:0007669"/>
    <property type="project" value="InterPro"/>
</dbReference>
<dbReference type="EC" id="2.7.13.3" evidence="2"/>
<keyword evidence="10" id="KW-0472">Membrane</keyword>
<dbReference type="Pfam" id="PF07730">
    <property type="entry name" value="HisKA_3"/>
    <property type="match status" value="1"/>
</dbReference>
<dbReference type="EMBL" id="CADCWC010000088">
    <property type="protein sequence ID" value="CAA9525327.1"/>
    <property type="molecule type" value="Genomic_DNA"/>
</dbReference>
<dbReference type="InterPro" id="IPR055558">
    <property type="entry name" value="DUF7134"/>
</dbReference>
<dbReference type="Gene3D" id="3.30.565.10">
    <property type="entry name" value="Histidine kinase-like ATPase, C-terminal domain"/>
    <property type="match status" value="1"/>
</dbReference>
<dbReference type="InterPro" id="IPR036890">
    <property type="entry name" value="HATPase_C_sf"/>
</dbReference>
<dbReference type="SUPFAM" id="SSF55874">
    <property type="entry name" value="ATPase domain of HSP90 chaperone/DNA topoisomerase II/histidine kinase"/>
    <property type="match status" value="1"/>
</dbReference>
<evidence type="ECO:0000256" key="3">
    <source>
        <dbReference type="ARBA" id="ARBA00022553"/>
    </source>
</evidence>
<evidence type="ECO:0000256" key="8">
    <source>
        <dbReference type="ARBA" id="ARBA00023012"/>
    </source>
</evidence>